<dbReference type="InterPro" id="IPR012495">
    <property type="entry name" value="TadE-like_dom"/>
</dbReference>
<feature type="domain" description="TadE-like" evidence="2">
    <location>
        <begin position="21"/>
        <end position="62"/>
    </location>
</feature>
<keyword evidence="1" id="KW-0812">Transmembrane</keyword>
<evidence type="ECO:0000313" key="3">
    <source>
        <dbReference type="EMBL" id="OPH82194.1"/>
    </source>
</evidence>
<keyword evidence="1" id="KW-0472">Membrane</keyword>
<gene>
    <name evidence="3" type="ORF">B2M20_13600</name>
</gene>
<keyword evidence="4" id="KW-1185">Reference proteome</keyword>
<dbReference type="STRING" id="29421.B2M20_13600"/>
<dbReference type="Pfam" id="PF07811">
    <property type="entry name" value="TadE"/>
    <property type="match status" value="1"/>
</dbReference>
<sequence>MTDSPRHALCLPRFARCIRAASAVEFAMLLPLFLVLVFGIVVFGAYLTMVHGVQQLAAEAARSSVAGLSETERISLAENYVTTNAGSYPLLQPGHLTVSAATSGSDVFVVTVNYGASDNIIYTLPFVPAPPSTIIRSAAIPFGGF</sequence>
<keyword evidence="1" id="KW-1133">Transmembrane helix</keyword>
<protein>
    <submittedName>
        <fullName evidence="3">Pilus assembly protein TadE</fullName>
    </submittedName>
</protein>
<evidence type="ECO:0000313" key="4">
    <source>
        <dbReference type="Proteomes" id="UP000189940"/>
    </source>
</evidence>
<dbReference type="AlphaFoldDB" id="A0A1V4HW92"/>
<comment type="caution">
    <text evidence="3">The sequence shown here is derived from an EMBL/GenBank/DDBJ whole genome shotgun (WGS) entry which is preliminary data.</text>
</comment>
<evidence type="ECO:0000259" key="2">
    <source>
        <dbReference type="Pfam" id="PF07811"/>
    </source>
</evidence>
<organism evidence="3 4">
    <name type="scientific">Nitrobacter vulgaris</name>
    <dbReference type="NCBI Taxonomy" id="29421"/>
    <lineage>
        <taxon>Bacteria</taxon>
        <taxon>Pseudomonadati</taxon>
        <taxon>Pseudomonadota</taxon>
        <taxon>Alphaproteobacteria</taxon>
        <taxon>Hyphomicrobiales</taxon>
        <taxon>Nitrobacteraceae</taxon>
        <taxon>Nitrobacter</taxon>
    </lineage>
</organism>
<dbReference type="RefSeq" id="WP_079447560.1">
    <property type="nucleotide sequence ID" value="NZ_MWPQ01000049.1"/>
</dbReference>
<dbReference type="EMBL" id="MWPQ01000049">
    <property type="protein sequence ID" value="OPH82194.1"/>
    <property type="molecule type" value="Genomic_DNA"/>
</dbReference>
<reference evidence="3 4" key="1">
    <citation type="submission" date="2017-02" db="EMBL/GenBank/DDBJ databases">
        <title>Genome sequence of the nitrite-oxidizing bacterium Nitrobacter vulgaris strain Ab1.</title>
        <authorList>
            <person name="Mellbye B.L."/>
            <person name="Davis E.W."/>
            <person name="Spieck E."/>
            <person name="Chang J.H."/>
            <person name="Bottomley P.J."/>
            <person name="Sayavedra-Soto L.A."/>
        </authorList>
    </citation>
    <scope>NUCLEOTIDE SEQUENCE [LARGE SCALE GENOMIC DNA]</scope>
    <source>
        <strain evidence="3 4">Ab1</strain>
    </source>
</reference>
<evidence type="ECO:0000256" key="1">
    <source>
        <dbReference type="SAM" id="Phobius"/>
    </source>
</evidence>
<dbReference type="OrthoDB" id="7356451at2"/>
<name>A0A1V4HW92_NITVU</name>
<proteinExistence type="predicted"/>
<dbReference type="Proteomes" id="UP000189940">
    <property type="component" value="Unassembled WGS sequence"/>
</dbReference>
<accession>A0A1V4HW92</accession>
<feature type="transmembrane region" description="Helical" evidence="1">
    <location>
        <begin position="26"/>
        <end position="47"/>
    </location>
</feature>